<organism evidence="3 4">
    <name type="scientific">Streptantibioticus ferralitis</name>
    <dbReference type="NCBI Taxonomy" id="236510"/>
    <lineage>
        <taxon>Bacteria</taxon>
        <taxon>Bacillati</taxon>
        <taxon>Actinomycetota</taxon>
        <taxon>Actinomycetes</taxon>
        <taxon>Kitasatosporales</taxon>
        <taxon>Streptomycetaceae</taxon>
        <taxon>Streptantibioticus</taxon>
    </lineage>
</organism>
<proteinExistence type="predicted"/>
<dbReference type="Proteomes" id="UP001220022">
    <property type="component" value="Unassembled WGS sequence"/>
</dbReference>
<dbReference type="RefSeq" id="WP_275817725.1">
    <property type="nucleotide sequence ID" value="NZ_BAAANM010000006.1"/>
</dbReference>
<evidence type="ECO:0000259" key="2">
    <source>
        <dbReference type="Pfam" id="PF13601"/>
    </source>
</evidence>
<keyword evidence="4" id="KW-1185">Reference proteome</keyword>
<gene>
    <name evidence="3" type="ORF">P2L57_23485</name>
</gene>
<feature type="compositionally biased region" description="Basic and acidic residues" evidence="1">
    <location>
        <begin position="115"/>
        <end position="126"/>
    </location>
</feature>
<dbReference type="SUPFAM" id="SSF46785">
    <property type="entry name" value="Winged helix' DNA-binding domain"/>
    <property type="match status" value="1"/>
</dbReference>
<dbReference type="Gene3D" id="1.10.10.10">
    <property type="entry name" value="Winged helix-like DNA-binding domain superfamily/Winged helix DNA-binding domain"/>
    <property type="match status" value="1"/>
</dbReference>
<evidence type="ECO:0000256" key="1">
    <source>
        <dbReference type="SAM" id="MobiDB-lite"/>
    </source>
</evidence>
<sequence>MSMTDQAAGAAPDAVPGLEQLLLDPTRLTIVSLVSATTWCEFAFVRDHARLSDSALSKQLTTLGGAGLVEIRKGYVGQRRCTWVRATAAGRERLRAHLAALQQIADRAEQAAARPDAEAGERPHTR</sequence>
<evidence type="ECO:0000313" key="3">
    <source>
        <dbReference type="EMBL" id="MDF2258579.1"/>
    </source>
</evidence>
<dbReference type="PANTHER" id="PTHR37318:SF1">
    <property type="entry name" value="BSL7504 PROTEIN"/>
    <property type="match status" value="1"/>
</dbReference>
<accession>A0ABT5Z4E4</accession>
<reference evidence="3 4" key="1">
    <citation type="submission" date="2023-03" db="EMBL/GenBank/DDBJ databases">
        <title>Draft genome sequence of type strain Streptomyces ferralitis JCM 14344.</title>
        <authorList>
            <person name="Klaysubun C."/>
            <person name="Duangmal K."/>
        </authorList>
    </citation>
    <scope>NUCLEOTIDE SEQUENCE [LARGE SCALE GENOMIC DNA]</scope>
    <source>
        <strain evidence="3 4">JCM 14344</strain>
    </source>
</reference>
<dbReference type="InterPro" id="IPR027395">
    <property type="entry name" value="WH_DNA-bd_dom"/>
</dbReference>
<name>A0ABT5Z4E4_9ACTN</name>
<dbReference type="Pfam" id="PF13601">
    <property type="entry name" value="HTH_34"/>
    <property type="match status" value="1"/>
</dbReference>
<feature type="domain" description="Winged helix DNA-binding" evidence="2">
    <location>
        <begin position="27"/>
        <end position="104"/>
    </location>
</feature>
<dbReference type="PANTHER" id="PTHR37318">
    <property type="entry name" value="BSL7504 PROTEIN"/>
    <property type="match status" value="1"/>
</dbReference>
<feature type="region of interest" description="Disordered" evidence="1">
    <location>
        <begin position="107"/>
        <end position="126"/>
    </location>
</feature>
<dbReference type="InterPro" id="IPR036390">
    <property type="entry name" value="WH_DNA-bd_sf"/>
</dbReference>
<dbReference type="EMBL" id="JARHTQ010000016">
    <property type="protein sequence ID" value="MDF2258579.1"/>
    <property type="molecule type" value="Genomic_DNA"/>
</dbReference>
<protein>
    <submittedName>
        <fullName evidence="3">Transcriptional regulator</fullName>
    </submittedName>
</protein>
<evidence type="ECO:0000313" key="4">
    <source>
        <dbReference type="Proteomes" id="UP001220022"/>
    </source>
</evidence>
<comment type="caution">
    <text evidence="3">The sequence shown here is derived from an EMBL/GenBank/DDBJ whole genome shotgun (WGS) entry which is preliminary data.</text>
</comment>
<dbReference type="InterPro" id="IPR036388">
    <property type="entry name" value="WH-like_DNA-bd_sf"/>
</dbReference>